<evidence type="ECO:0000259" key="6">
    <source>
        <dbReference type="Pfam" id="PF01794"/>
    </source>
</evidence>
<sequence>MGKTLSRHMLVGALAISFTVLFYLSRSQWDTMHAWNRAFADVSLLFLSIIMLLGALSKVLKALNKWLVWRRDFGIWAGVTAIIHLLIILNGWVEWQLFRFFYVFSPFVGDWVLHPGFALGNIIGIVALVYIIILTITSNEISIRLLGRKSWLYVQQKAHILYLLVILHTAYFLFFHNPNSTNWLRTPFVILIVGIWLTHLVVFFIHTKRMK</sequence>
<dbReference type="AlphaFoldDB" id="A0A1S2L593"/>
<keyword evidence="9" id="KW-1185">Reference proteome</keyword>
<evidence type="ECO:0000256" key="3">
    <source>
        <dbReference type="ARBA" id="ARBA00022989"/>
    </source>
</evidence>
<dbReference type="KEGG" id="aia:AWH56_004330"/>
<dbReference type="EMBL" id="LQXD01000182">
    <property type="protein sequence ID" value="OIJ06775.1"/>
    <property type="molecule type" value="Genomic_DNA"/>
</dbReference>
<evidence type="ECO:0000256" key="4">
    <source>
        <dbReference type="ARBA" id="ARBA00023136"/>
    </source>
</evidence>
<feature type="transmembrane region" description="Helical" evidence="5">
    <location>
        <begin position="158"/>
        <end position="176"/>
    </location>
</feature>
<name>A0A1S2L593_9BACI</name>
<feature type="transmembrane region" description="Helical" evidence="5">
    <location>
        <begin position="113"/>
        <end position="137"/>
    </location>
</feature>
<evidence type="ECO:0000256" key="5">
    <source>
        <dbReference type="SAM" id="Phobius"/>
    </source>
</evidence>
<feature type="transmembrane region" description="Helical" evidence="5">
    <location>
        <begin position="73"/>
        <end position="93"/>
    </location>
</feature>
<dbReference type="EMBL" id="CP063356">
    <property type="protein sequence ID" value="QOY36884.1"/>
    <property type="molecule type" value="Genomic_DNA"/>
</dbReference>
<evidence type="ECO:0000313" key="8">
    <source>
        <dbReference type="EMBL" id="QOY36884.1"/>
    </source>
</evidence>
<dbReference type="RefSeq" id="WP_071318885.1">
    <property type="nucleotide sequence ID" value="NZ_CP063356.2"/>
</dbReference>
<keyword evidence="3 5" id="KW-1133">Transmembrane helix</keyword>
<reference evidence="8 9" key="2">
    <citation type="journal article" date="2017" name="Genome Announc.">
        <title>Draft Genome Sequences of Four Alkaliphilic Bacteria Belonging to the Anaerobacillus Genus.</title>
        <authorList>
            <person name="Bassil N.M."/>
            <person name="Lloyd J.R."/>
        </authorList>
    </citation>
    <scope>NUCLEOTIDE SEQUENCE [LARGE SCALE GENOMIC DNA]</scope>
    <source>
        <strain evidence="8 9">NB2006</strain>
    </source>
</reference>
<gene>
    <name evidence="8" type="ORF">AWH56_004330</name>
    <name evidence="7" type="ORF">AWH56_20985</name>
</gene>
<reference evidence="8 9" key="3">
    <citation type="journal article" date="2019" name="Int. J. Syst. Evol. Microbiol.">
        <title>Anaerobacillus isosaccharinicus sp. nov., an alkaliphilic bacterium which degrades isosaccharinic acid.</title>
        <authorList>
            <person name="Bassil N.M."/>
            <person name="Lloyd J.R."/>
        </authorList>
    </citation>
    <scope>NUCLEOTIDE SEQUENCE [LARGE SCALE GENOMIC DNA]</scope>
    <source>
        <strain evidence="8 9">NB2006</strain>
    </source>
</reference>
<proteinExistence type="predicted"/>
<evidence type="ECO:0000256" key="2">
    <source>
        <dbReference type="ARBA" id="ARBA00022692"/>
    </source>
</evidence>
<evidence type="ECO:0000313" key="7">
    <source>
        <dbReference type="EMBL" id="OIJ06775.1"/>
    </source>
</evidence>
<evidence type="ECO:0000256" key="1">
    <source>
        <dbReference type="ARBA" id="ARBA00004141"/>
    </source>
</evidence>
<accession>A0A1S2L593</accession>
<dbReference type="Proteomes" id="UP000180175">
    <property type="component" value="Chromosome"/>
</dbReference>
<dbReference type="OrthoDB" id="2474810at2"/>
<dbReference type="InterPro" id="IPR013130">
    <property type="entry name" value="Fe3_Rdtase_TM_dom"/>
</dbReference>
<dbReference type="GO" id="GO:0016020">
    <property type="term" value="C:membrane"/>
    <property type="evidence" value="ECO:0007669"/>
    <property type="project" value="UniProtKB-SubCell"/>
</dbReference>
<dbReference type="Pfam" id="PF01794">
    <property type="entry name" value="Ferric_reduct"/>
    <property type="match status" value="1"/>
</dbReference>
<keyword evidence="2 5" id="KW-0812">Transmembrane</keyword>
<keyword evidence="4 5" id="KW-0472">Membrane</keyword>
<organism evidence="7 9">
    <name type="scientific">Anaerobacillus isosaccharinicus</name>
    <dbReference type="NCBI Taxonomy" id="1532552"/>
    <lineage>
        <taxon>Bacteria</taxon>
        <taxon>Bacillati</taxon>
        <taxon>Bacillota</taxon>
        <taxon>Bacilli</taxon>
        <taxon>Bacillales</taxon>
        <taxon>Bacillaceae</taxon>
        <taxon>Anaerobacillus</taxon>
    </lineage>
</organism>
<protein>
    <submittedName>
        <fullName evidence="8">Ferric reductase-like transmembrane domain-containing protein</fullName>
    </submittedName>
</protein>
<comment type="subcellular location">
    <subcellularLocation>
        <location evidence="1">Membrane</location>
        <topology evidence="1">Multi-pass membrane protein</topology>
    </subcellularLocation>
</comment>
<feature type="transmembrane region" description="Helical" evidence="5">
    <location>
        <begin position="188"/>
        <end position="205"/>
    </location>
</feature>
<reference evidence="8" key="4">
    <citation type="submission" date="2020-10" db="EMBL/GenBank/DDBJ databases">
        <authorList>
            <person name="Bassil N.M."/>
            <person name="Lloyd J.R."/>
        </authorList>
    </citation>
    <scope>NUCLEOTIDE SEQUENCE</scope>
    <source>
        <strain evidence="8">NB2006</strain>
    </source>
</reference>
<feature type="domain" description="Ferric oxidoreductase" evidence="6">
    <location>
        <begin position="42"/>
        <end position="165"/>
    </location>
</feature>
<reference evidence="7 9" key="1">
    <citation type="submission" date="2016-10" db="EMBL/GenBank/DDBJ databases">
        <title>Draft genome sequences of four alkaliphilic bacteria belonging to the Anaerobacillus genus.</title>
        <authorList>
            <person name="Bassil N.M."/>
            <person name="Lloyd J.R."/>
        </authorList>
    </citation>
    <scope>NUCLEOTIDE SEQUENCE [LARGE SCALE GENOMIC DNA]</scope>
    <source>
        <strain evidence="7 9">NB2006</strain>
    </source>
</reference>
<feature type="transmembrane region" description="Helical" evidence="5">
    <location>
        <begin position="43"/>
        <end position="61"/>
    </location>
</feature>
<evidence type="ECO:0000313" key="9">
    <source>
        <dbReference type="Proteomes" id="UP000180175"/>
    </source>
</evidence>